<feature type="non-terminal residue" evidence="10">
    <location>
        <position position="1"/>
    </location>
</feature>
<evidence type="ECO:0000256" key="3">
    <source>
        <dbReference type="ARBA" id="ARBA00022679"/>
    </source>
</evidence>
<evidence type="ECO:0000313" key="11">
    <source>
        <dbReference type="Proteomes" id="UP001177140"/>
    </source>
</evidence>
<dbReference type="InterPro" id="IPR011009">
    <property type="entry name" value="Kinase-like_dom_sf"/>
</dbReference>
<keyword evidence="5" id="KW-0418">Kinase</keyword>
<comment type="catalytic activity">
    <reaction evidence="7">
        <text>L-threonyl-[protein] + ATP = O-phospho-L-threonyl-[protein] + ADP + H(+)</text>
        <dbReference type="Rhea" id="RHEA:46608"/>
        <dbReference type="Rhea" id="RHEA-COMP:11060"/>
        <dbReference type="Rhea" id="RHEA-COMP:11605"/>
        <dbReference type="ChEBI" id="CHEBI:15378"/>
        <dbReference type="ChEBI" id="CHEBI:30013"/>
        <dbReference type="ChEBI" id="CHEBI:30616"/>
        <dbReference type="ChEBI" id="CHEBI:61977"/>
        <dbReference type="ChEBI" id="CHEBI:456216"/>
        <dbReference type="EC" id="2.7.11.1"/>
    </reaction>
</comment>
<dbReference type="EMBL" id="JAJJMA010140082">
    <property type="protein sequence ID" value="MCL7033930.1"/>
    <property type="molecule type" value="Genomic_DNA"/>
</dbReference>
<evidence type="ECO:0000256" key="8">
    <source>
        <dbReference type="ARBA" id="ARBA00048679"/>
    </source>
</evidence>
<evidence type="ECO:0000256" key="2">
    <source>
        <dbReference type="ARBA" id="ARBA00022527"/>
    </source>
</evidence>
<comment type="caution">
    <text evidence="10">The sequence shown here is derived from an EMBL/GenBank/DDBJ whole genome shotgun (WGS) entry which is preliminary data.</text>
</comment>
<keyword evidence="11" id="KW-1185">Reference proteome</keyword>
<sequence>LAFTMRMTEKCDVYSFGVVALEVLFGKHPGEYLLHLQSEGHDLLLVDVLDARLTLPSNTIAQEVVTAVILALACARVSPNARPAMNFVCQKLSAEAVLHPISEDFRSLTLQNLMNAL</sequence>
<dbReference type="InterPro" id="IPR001245">
    <property type="entry name" value="Ser-Thr/Tyr_kinase_cat_dom"/>
</dbReference>
<reference evidence="10" key="1">
    <citation type="submission" date="2022-03" db="EMBL/GenBank/DDBJ databases">
        <title>A functionally conserved STORR gene fusion in Papaver species that diverged 16.8 million years ago.</title>
        <authorList>
            <person name="Catania T."/>
        </authorList>
    </citation>
    <scope>NUCLEOTIDE SEQUENCE</scope>
    <source>
        <strain evidence="10">S-191538</strain>
    </source>
</reference>
<dbReference type="GO" id="GO:0004674">
    <property type="term" value="F:protein serine/threonine kinase activity"/>
    <property type="evidence" value="ECO:0007669"/>
    <property type="project" value="UniProtKB-KW"/>
</dbReference>
<keyword evidence="2" id="KW-0723">Serine/threonine-protein kinase</keyword>
<comment type="catalytic activity">
    <reaction evidence="8">
        <text>L-seryl-[protein] + ATP = O-phospho-L-seryl-[protein] + ADP + H(+)</text>
        <dbReference type="Rhea" id="RHEA:17989"/>
        <dbReference type="Rhea" id="RHEA-COMP:9863"/>
        <dbReference type="Rhea" id="RHEA-COMP:11604"/>
        <dbReference type="ChEBI" id="CHEBI:15378"/>
        <dbReference type="ChEBI" id="CHEBI:29999"/>
        <dbReference type="ChEBI" id="CHEBI:30616"/>
        <dbReference type="ChEBI" id="CHEBI:83421"/>
        <dbReference type="ChEBI" id="CHEBI:456216"/>
        <dbReference type="EC" id="2.7.11.1"/>
    </reaction>
</comment>
<protein>
    <recommendedName>
        <fullName evidence="1">non-specific serine/threonine protein kinase</fullName>
        <ecNumber evidence="1">2.7.11.1</ecNumber>
    </recommendedName>
</protein>
<organism evidence="10 11">
    <name type="scientific">Papaver nudicaule</name>
    <name type="common">Iceland poppy</name>
    <dbReference type="NCBI Taxonomy" id="74823"/>
    <lineage>
        <taxon>Eukaryota</taxon>
        <taxon>Viridiplantae</taxon>
        <taxon>Streptophyta</taxon>
        <taxon>Embryophyta</taxon>
        <taxon>Tracheophyta</taxon>
        <taxon>Spermatophyta</taxon>
        <taxon>Magnoliopsida</taxon>
        <taxon>Ranunculales</taxon>
        <taxon>Papaveraceae</taxon>
        <taxon>Papaveroideae</taxon>
        <taxon>Papaver</taxon>
    </lineage>
</organism>
<dbReference type="AlphaFoldDB" id="A0AA41SF79"/>
<dbReference type="SUPFAM" id="SSF56112">
    <property type="entry name" value="Protein kinase-like (PK-like)"/>
    <property type="match status" value="1"/>
</dbReference>
<keyword evidence="3" id="KW-0808">Transferase</keyword>
<name>A0AA41SF79_PAPNU</name>
<evidence type="ECO:0000256" key="4">
    <source>
        <dbReference type="ARBA" id="ARBA00022741"/>
    </source>
</evidence>
<accession>A0AA41SF79</accession>
<keyword evidence="6" id="KW-0067">ATP-binding</keyword>
<dbReference type="PANTHER" id="PTHR48005">
    <property type="entry name" value="LEUCINE RICH REPEAT KINASE 2"/>
    <property type="match status" value="1"/>
</dbReference>
<evidence type="ECO:0000313" key="10">
    <source>
        <dbReference type="EMBL" id="MCL7033930.1"/>
    </source>
</evidence>
<dbReference type="InterPro" id="IPR051420">
    <property type="entry name" value="Ser_Thr_Kinases_DiverseReg"/>
</dbReference>
<feature type="domain" description="Serine-threonine/tyrosine-protein kinase catalytic" evidence="9">
    <location>
        <begin position="4"/>
        <end position="92"/>
    </location>
</feature>
<dbReference type="PANTHER" id="PTHR48005:SF13">
    <property type="entry name" value="SERINE_THREONINE-PROTEIN KINASE DDB_G0278509-RELATED"/>
    <property type="match status" value="1"/>
</dbReference>
<dbReference type="Pfam" id="PF07714">
    <property type="entry name" value="PK_Tyr_Ser-Thr"/>
    <property type="match status" value="1"/>
</dbReference>
<dbReference type="Gene3D" id="1.10.510.10">
    <property type="entry name" value="Transferase(Phosphotransferase) domain 1"/>
    <property type="match status" value="1"/>
</dbReference>
<dbReference type="EC" id="2.7.11.1" evidence="1"/>
<evidence type="ECO:0000256" key="1">
    <source>
        <dbReference type="ARBA" id="ARBA00012513"/>
    </source>
</evidence>
<evidence type="ECO:0000259" key="9">
    <source>
        <dbReference type="Pfam" id="PF07714"/>
    </source>
</evidence>
<evidence type="ECO:0000256" key="7">
    <source>
        <dbReference type="ARBA" id="ARBA00047899"/>
    </source>
</evidence>
<dbReference type="Proteomes" id="UP001177140">
    <property type="component" value="Unassembled WGS sequence"/>
</dbReference>
<evidence type="ECO:0000256" key="5">
    <source>
        <dbReference type="ARBA" id="ARBA00022777"/>
    </source>
</evidence>
<gene>
    <name evidence="10" type="ORF">MKW94_003441</name>
</gene>
<evidence type="ECO:0000256" key="6">
    <source>
        <dbReference type="ARBA" id="ARBA00022840"/>
    </source>
</evidence>
<proteinExistence type="predicted"/>
<dbReference type="GO" id="GO:0005524">
    <property type="term" value="F:ATP binding"/>
    <property type="evidence" value="ECO:0007669"/>
    <property type="project" value="UniProtKB-KW"/>
</dbReference>
<keyword evidence="4" id="KW-0547">Nucleotide-binding</keyword>